<dbReference type="GO" id="GO:0007095">
    <property type="term" value="P:mitotic G2 DNA damage checkpoint signaling"/>
    <property type="evidence" value="ECO:0007669"/>
    <property type="project" value="TreeGrafter"/>
</dbReference>
<feature type="compositionally biased region" description="Low complexity" evidence="2">
    <location>
        <begin position="797"/>
        <end position="818"/>
    </location>
</feature>
<dbReference type="OMA" id="MANFQDP"/>
<dbReference type="RefSeq" id="XP_015662730.1">
    <property type="nucleotide sequence ID" value="XM_015799252.1"/>
</dbReference>
<feature type="compositionally biased region" description="Acidic residues" evidence="2">
    <location>
        <begin position="647"/>
        <end position="661"/>
    </location>
</feature>
<evidence type="ECO:0000259" key="3">
    <source>
        <dbReference type="SMART" id="SM01347"/>
    </source>
</evidence>
<sequence>MTDSTFKILLTTDNHLGFAERDARRGDDSFTTFEEVLRAARTEHDVDLLLLGGDLFHENKPSLGCLVRSCSLFRKYVYGNKAIAFSLLSDPAVNFPTHALPLANFQDPNINVALPVLAIHGNHDDPVGGTSSLDLLATNGYLNYFGHVSSLEDIVVEPVLLRKGGTFIALYGLGNVRDERLHRCFRLKKVQFVYPKPVPGRKWFNILVLHQNRGVRGVASKNGILEGMLAGFGMDLVIWGNEHEQLMVPQPSDGFDVVQPGSTVLTSLSALECNPKQYGILEVRGTSYRLTPYTLRSVRPVVRRTVELREDVPDGRTLDAVETFLHGVMADMIREAEEQVARIPDDVLRFHPNLKYPLIRLAVDFSDVASAPYPQPNFNRFGQQYMDVVANPGELLRPVKPKPERRAPGAVLGPGGAGTGGVVVPTAPQLNTLDIRVKVAEVFNHNAKNACTLLSESELSAAVYAFAEKGERDAIDERLTELLHASQKSVWRRLESGASDSVLNPNRVVEEVVTHKRHVNERYVRTALLEEALLQRQENGEGEEENPESVNVGSSRTHPEPYRQPLDPFETVCVASPQAGSGHDARLSHSFPFAGDGGSSEFSGQINVSTLVQQAIDRGEGLRGIRKSTLSKNADGSVALANNNGSNEEEDDDNGEELPDDGLDRVPLDHLIAQAVQQQQQHGSAKRSRSGPTTPLPSSPANVTDHLQRNASGTTARLAAEDDDNGEDEVVVEDDEEGVVGGGGGGGGGGSGRGRMKKSIAATTTNSAATAAKKPRTTTTASGPGRQRGGGVHAAGRRATATAATASNAGVANASNSANGGGGPTLTLMAHQGALPTTTGRAGGGGRSDASSRPRPGQPQLGGPVAAASQGALLALLPKWIGSSHQQQQQ</sequence>
<dbReference type="Pfam" id="PF04152">
    <property type="entry name" value="Mre11_DNA_bind"/>
    <property type="match status" value="1"/>
</dbReference>
<dbReference type="RefSeq" id="XP_015662731.1">
    <property type="nucleotide sequence ID" value="XM_015799253.1"/>
</dbReference>
<dbReference type="VEuPathDB" id="TriTrypDB:LpyrH10_03_4660"/>
<dbReference type="InterPro" id="IPR041796">
    <property type="entry name" value="Mre11_N"/>
</dbReference>
<keyword evidence="4" id="KW-0540">Nuclease</keyword>
<reference evidence="4 5" key="1">
    <citation type="submission" date="2015-07" db="EMBL/GenBank/DDBJ databases">
        <title>High-quality genome of monoxenous trypanosomatid Leptomonas pyrrhocoris.</title>
        <authorList>
            <person name="Flegontov P."/>
            <person name="Butenko A."/>
            <person name="Firsov S."/>
            <person name="Vlcek C."/>
            <person name="Logacheva M.D."/>
            <person name="Field M."/>
            <person name="Filatov D."/>
            <person name="Flegontova O."/>
            <person name="Gerasimov E."/>
            <person name="Jackson A.P."/>
            <person name="Kelly S."/>
            <person name="Opperdoes F."/>
            <person name="O'Reilly A."/>
            <person name="Votypka J."/>
            <person name="Yurchenko V."/>
            <person name="Lukes J."/>
        </authorList>
    </citation>
    <scope>NUCLEOTIDE SEQUENCE [LARGE SCALE GENOMIC DNA]</scope>
    <source>
        <strain evidence="4">H10</strain>
    </source>
</reference>
<keyword evidence="1" id="KW-0378">Hydrolase</keyword>
<dbReference type="EMBL" id="LGTL01000003">
    <property type="protein sequence ID" value="KPA84292.1"/>
    <property type="molecule type" value="Genomic_DNA"/>
</dbReference>
<feature type="domain" description="Mre11 DNA-binding" evidence="3">
    <location>
        <begin position="288"/>
        <end position="466"/>
    </location>
</feature>
<dbReference type="GO" id="GO:0030870">
    <property type="term" value="C:Mre11 complex"/>
    <property type="evidence" value="ECO:0007669"/>
    <property type="project" value="TreeGrafter"/>
</dbReference>
<dbReference type="SMART" id="SM01347">
    <property type="entry name" value="Mre11_DNA_bind"/>
    <property type="match status" value="1"/>
</dbReference>
<dbReference type="CDD" id="cd00840">
    <property type="entry name" value="MPP_Mre11_N"/>
    <property type="match status" value="1"/>
</dbReference>
<feature type="compositionally biased region" description="Acidic residues" evidence="2">
    <location>
        <begin position="721"/>
        <end position="738"/>
    </location>
</feature>
<evidence type="ECO:0000256" key="1">
    <source>
        <dbReference type="ARBA" id="ARBA00022801"/>
    </source>
</evidence>
<dbReference type="Gene3D" id="3.60.21.10">
    <property type="match status" value="1"/>
</dbReference>
<dbReference type="GO" id="GO:0097552">
    <property type="term" value="P:mitochondrial double-strand break repair via homologous recombination"/>
    <property type="evidence" value="ECO:0007669"/>
    <property type="project" value="TreeGrafter"/>
</dbReference>
<organism evidence="4 5">
    <name type="scientific">Leptomonas pyrrhocoris</name>
    <name type="common">Firebug parasite</name>
    <dbReference type="NCBI Taxonomy" id="157538"/>
    <lineage>
        <taxon>Eukaryota</taxon>
        <taxon>Discoba</taxon>
        <taxon>Euglenozoa</taxon>
        <taxon>Kinetoplastea</taxon>
        <taxon>Metakinetoplastina</taxon>
        <taxon>Trypanosomatida</taxon>
        <taxon>Trypanosomatidae</taxon>
        <taxon>Leishmaniinae</taxon>
        <taxon>Leptomonas</taxon>
    </lineage>
</organism>
<dbReference type="GO" id="GO:0004527">
    <property type="term" value="F:exonuclease activity"/>
    <property type="evidence" value="ECO:0007669"/>
    <property type="project" value="UniProtKB-KW"/>
</dbReference>
<dbReference type="OrthoDB" id="30417at2759"/>
<evidence type="ECO:0000256" key="2">
    <source>
        <dbReference type="SAM" id="MobiDB-lite"/>
    </source>
</evidence>
<evidence type="ECO:0000313" key="4">
    <source>
        <dbReference type="EMBL" id="KPA84292.1"/>
    </source>
</evidence>
<feature type="compositionally biased region" description="Gly residues" evidence="2">
    <location>
        <begin position="739"/>
        <end position="753"/>
    </location>
</feature>
<dbReference type="GO" id="GO:0030145">
    <property type="term" value="F:manganese ion binding"/>
    <property type="evidence" value="ECO:0007669"/>
    <property type="project" value="InterPro"/>
</dbReference>
<dbReference type="GO" id="GO:0035861">
    <property type="term" value="C:site of double-strand break"/>
    <property type="evidence" value="ECO:0007669"/>
    <property type="project" value="TreeGrafter"/>
</dbReference>
<dbReference type="GO" id="GO:0000724">
    <property type="term" value="P:double-strand break repair via homologous recombination"/>
    <property type="evidence" value="ECO:0007669"/>
    <property type="project" value="TreeGrafter"/>
</dbReference>
<feature type="region of interest" description="Disordered" evidence="2">
    <location>
        <begin position="536"/>
        <end position="562"/>
    </location>
</feature>
<dbReference type="Pfam" id="PF00149">
    <property type="entry name" value="Metallophos"/>
    <property type="match status" value="1"/>
</dbReference>
<dbReference type="InterPro" id="IPR029052">
    <property type="entry name" value="Metallo-depent_PP-like"/>
</dbReference>
<dbReference type="InterPro" id="IPR004843">
    <property type="entry name" value="Calcineurin-like_PHP"/>
</dbReference>
<dbReference type="Proteomes" id="UP000037923">
    <property type="component" value="Unassembled WGS sequence"/>
</dbReference>
<protein>
    <submittedName>
        <fullName evidence="4">Putative endo/exonuclease Mre11</fullName>
    </submittedName>
</protein>
<gene>
    <name evidence="4" type="ORF">ABB37_02315</name>
</gene>
<evidence type="ECO:0000313" key="5">
    <source>
        <dbReference type="Proteomes" id="UP000037923"/>
    </source>
</evidence>
<dbReference type="GO" id="GO:0006303">
    <property type="term" value="P:double-strand break repair via nonhomologous end joining"/>
    <property type="evidence" value="ECO:0007669"/>
    <property type="project" value="TreeGrafter"/>
</dbReference>
<dbReference type="InterPro" id="IPR007281">
    <property type="entry name" value="Mre11_DNA-bd"/>
</dbReference>
<name>A0A0N0DYM3_LEPPY</name>
<proteinExistence type="predicted"/>
<accession>A0A0N0DYM3</accession>
<dbReference type="PANTHER" id="PTHR10139">
    <property type="entry name" value="DOUBLE-STRAND BREAK REPAIR PROTEIN MRE11"/>
    <property type="match status" value="1"/>
</dbReference>
<comment type="caution">
    <text evidence="4">The sequence shown here is derived from an EMBL/GenBank/DDBJ whole genome shotgun (WGS) entry which is preliminary data.</text>
</comment>
<keyword evidence="4" id="KW-0269">Exonuclease</keyword>
<dbReference type="Gene3D" id="3.30.110.110">
    <property type="entry name" value="Mre11, capping domain"/>
    <property type="match status" value="1"/>
</dbReference>
<dbReference type="PANTHER" id="PTHR10139:SF1">
    <property type="entry name" value="DOUBLE-STRAND BREAK REPAIR PROTEIN MRE11"/>
    <property type="match status" value="1"/>
</dbReference>
<feature type="region of interest" description="Disordered" evidence="2">
    <location>
        <begin position="636"/>
        <end position="866"/>
    </location>
</feature>
<dbReference type="SUPFAM" id="SSF56300">
    <property type="entry name" value="Metallo-dependent phosphatases"/>
    <property type="match status" value="1"/>
</dbReference>
<dbReference type="EMBL" id="LGTL01000003">
    <property type="protein sequence ID" value="KPA84291.1"/>
    <property type="molecule type" value="Genomic_DNA"/>
</dbReference>
<feature type="compositionally biased region" description="Low complexity" evidence="2">
    <location>
        <begin position="759"/>
        <end position="781"/>
    </location>
</feature>
<dbReference type="InterPro" id="IPR038487">
    <property type="entry name" value="Mre11_capping_dom"/>
</dbReference>
<feature type="compositionally biased region" description="Low complexity" evidence="2">
    <location>
        <begin position="848"/>
        <end position="866"/>
    </location>
</feature>
<dbReference type="AlphaFoldDB" id="A0A0N0DYM3"/>
<dbReference type="GO" id="GO:0000014">
    <property type="term" value="F:single-stranded DNA endodeoxyribonuclease activity"/>
    <property type="evidence" value="ECO:0007669"/>
    <property type="project" value="TreeGrafter"/>
</dbReference>
<dbReference type="GeneID" id="26902610"/>
<dbReference type="GO" id="GO:0000723">
    <property type="term" value="P:telomere maintenance"/>
    <property type="evidence" value="ECO:0007669"/>
    <property type="project" value="TreeGrafter"/>
</dbReference>
<keyword evidence="5" id="KW-1185">Reference proteome</keyword>
<dbReference type="GO" id="GO:0042138">
    <property type="term" value="P:meiotic DNA double-strand break formation"/>
    <property type="evidence" value="ECO:0007669"/>
    <property type="project" value="TreeGrafter"/>
</dbReference>